<evidence type="ECO:0000256" key="2">
    <source>
        <dbReference type="ARBA" id="ARBA00022801"/>
    </source>
</evidence>
<keyword evidence="2" id="KW-0378">Hydrolase</keyword>
<evidence type="ECO:0000256" key="1">
    <source>
        <dbReference type="ARBA" id="ARBA00022722"/>
    </source>
</evidence>
<feature type="non-terminal residue" evidence="3">
    <location>
        <position position="186"/>
    </location>
</feature>
<organism evidence="3 4">
    <name type="scientific">Erysiphe pulchra</name>
    <dbReference type="NCBI Taxonomy" id="225359"/>
    <lineage>
        <taxon>Eukaryota</taxon>
        <taxon>Fungi</taxon>
        <taxon>Dikarya</taxon>
        <taxon>Ascomycota</taxon>
        <taxon>Pezizomycotina</taxon>
        <taxon>Leotiomycetes</taxon>
        <taxon>Erysiphales</taxon>
        <taxon>Erysiphaceae</taxon>
        <taxon>Erysiphe</taxon>
    </lineage>
</organism>
<evidence type="ECO:0000313" key="4">
    <source>
        <dbReference type="Proteomes" id="UP000237438"/>
    </source>
</evidence>
<dbReference type="Proteomes" id="UP000237438">
    <property type="component" value="Unassembled WGS sequence"/>
</dbReference>
<name>A0A2S4PID8_9PEZI</name>
<dbReference type="SUPFAM" id="SSF53933">
    <property type="entry name" value="Microbial ribonucleases"/>
    <property type="match status" value="1"/>
</dbReference>
<gene>
    <name evidence="3" type="ORF">EPUL_006282</name>
</gene>
<reference evidence="3 4" key="1">
    <citation type="submission" date="2017-10" db="EMBL/GenBank/DDBJ databases">
        <title>Development of genomic resources for the powdery mildew, Erysiphe pulchra.</title>
        <authorList>
            <person name="Wadl P.A."/>
            <person name="Mack B.M."/>
            <person name="Moore G."/>
            <person name="Beltz S.B."/>
        </authorList>
    </citation>
    <scope>NUCLEOTIDE SEQUENCE [LARGE SCALE GENOMIC DNA]</scope>
    <source>
        <strain evidence="3">Cflorida</strain>
    </source>
</reference>
<dbReference type="OrthoDB" id="5425539at2759"/>
<dbReference type="Gene3D" id="3.10.450.30">
    <property type="entry name" value="Microbial ribonucleases"/>
    <property type="match status" value="2"/>
</dbReference>
<dbReference type="GO" id="GO:0003723">
    <property type="term" value="F:RNA binding"/>
    <property type="evidence" value="ECO:0007669"/>
    <property type="project" value="InterPro"/>
</dbReference>
<comment type="caution">
    <text evidence="3">The sequence shown here is derived from an EMBL/GenBank/DDBJ whole genome shotgun (WGS) entry which is preliminary data.</text>
</comment>
<protein>
    <submittedName>
        <fullName evidence="3">Uncharacterized protein</fullName>
    </submittedName>
</protein>
<feature type="non-terminal residue" evidence="3">
    <location>
        <position position="1"/>
    </location>
</feature>
<proteinExistence type="predicted"/>
<dbReference type="EMBL" id="PEDP01007861">
    <property type="protein sequence ID" value="POS81790.1"/>
    <property type="molecule type" value="Genomic_DNA"/>
</dbReference>
<dbReference type="InterPro" id="IPR016191">
    <property type="entry name" value="Ribonuclease/ribotoxin"/>
</dbReference>
<keyword evidence="4" id="KW-1185">Reference proteome</keyword>
<accession>A0A2S4PID8</accession>
<dbReference type="GO" id="GO:0016787">
    <property type="term" value="F:hydrolase activity"/>
    <property type="evidence" value="ECO:0007669"/>
    <property type="project" value="UniProtKB-KW"/>
</dbReference>
<evidence type="ECO:0000313" key="3">
    <source>
        <dbReference type="EMBL" id="POS81790.1"/>
    </source>
</evidence>
<dbReference type="AlphaFoldDB" id="A0A2S4PID8"/>
<keyword evidence="1" id="KW-0540">Nuclease</keyword>
<dbReference type="GO" id="GO:0004540">
    <property type="term" value="F:RNA nuclease activity"/>
    <property type="evidence" value="ECO:0007669"/>
    <property type="project" value="InterPro"/>
</dbReference>
<sequence>APKAPESDPHSKLFVPPPKTGYICGKTFFDEKLLENDAGIAKTQAGNEKKGPFPKTYSGSPYYKHCLIWPLTKEGRLYKRGTMAPYRLILTPDFEVMSVAIWNKDKLTACDKKTIKGKKTHDKSSYHCCQQRFSHEKLVIAADEACKKMNDVTTNFYPARYEGPEFDSTGPYYTYPVFQKGVYKQK</sequence>